<evidence type="ECO:0000256" key="5">
    <source>
        <dbReference type="ARBA" id="ARBA00022670"/>
    </source>
</evidence>
<dbReference type="GO" id="GO:0004177">
    <property type="term" value="F:aminopeptidase activity"/>
    <property type="evidence" value="ECO:0007669"/>
    <property type="project" value="UniProtKB-KW"/>
</dbReference>
<dbReference type="NCBIfam" id="NF002073">
    <property type="entry name" value="PRK00913.1-2"/>
    <property type="match status" value="1"/>
</dbReference>
<evidence type="ECO:0000313" key="10">
    <source>
        <dbReference type="EMBL" id="GAA0694329.1"/>
    </source>
</evidence>
<dbReference type="PANTHER" id="PTHR11963">
    <property type="entry name" value="LEUCINE AMINOPEPTIDASE-RELATED"/>
    <property type="match status" value="1"/>
</dbReference>
<dbReference type="InterPro" id="IPR011356">
    <property type="entry name" value="Leucine_aapep/pepB"/>
</dbReference>
<gene>
    <name evidence="8" type="primary">pepA</name>
    <name evidence="10" type="ORF">GCM10009104_22220</name>
</gene>
<comment type="catalytic activity">
    <reaction evidence="2 8">
        <text>Release of an N-terminal amino acid, preferentially leucine, but not glutamic or aspartic acids.</text>
        <dbReference type="EC" id="3.4.11.10"/>
    </reaction>
</comment>
<dbReference type="PANTHER" id="PTHR11963:SF23">
    <property type="entry name" value="CYTOSOL AMINOPEPTIDASE"/>
    <property type="match status" value="1"/>
</dbReference>
<dbReference type="EC" id="3.4.11.1" evidence="8"/>
<dbReference type="Pfam" id="PF02789">
    <property type="entry name" value="Peptidase_M17_N"/>
    <property type="match status" value="1"/>
</dbReference>
<comment type="catalytic activity">
    <reaction evidence="1 8">
        <text>Release of an N-terminal amino acid, Xaa-|-Yaa-, in which Xaa is preferably Leu, but may be other amino acids including Pro although not Arg or Lys, and Yaa may be Pro. Amino acid amides and methyl esters are also readily hydrolyzed, but rates on arylamides are exceedingly low.</text>
        <dbReference type="EC" id="3.4.11.1"/>
    </reaction>
</comment>
<evidence type="ECO:0000256" key="4">
    <source>
        <dbReference type="ARBA" id="ARBA00022438"/>
    </source>
</evidence>
<dbReference type="SUPFAM" id="SSF52949">
    <property type="entry name" value="Macro domain-like"/>
    <property type="match status" value="1"/>
</dbReference>
<evidence type="ECO:0000256" key="1">
    <source>
        <dbReference type="ARBA" id="ARBA00000135"/>
    </source>
</evidence>
<feature type="binding site" evidence="8">
    <location>
        <position position="266"/>
    </location>
    <ligand>
        <name>Mn(2+)</name>
        <dbReference type="ChEBI" id="CHEBI:29035"/>
        <label>2</label>
    </ligand>
</feature>
<keyword evidence="5 8" id="KW-0645">Protease</keyword>
<evidence type="ECO:0000256" key="7">
    <source>
        <dbReference type="ARBA" id="ARBA00023211"/>
    </source>
</evidence>
<dbReference type="InterPro" id="IPR023042">
    <property type="entry name" value="Peptidase_M17_leu_NH2_pept"/>
</dbReference>
<evidence type="ECO:0000256" key="2">
    <source>
        <dbReference type="ARBA" id="ARBA00000967"/>
    </source>
</evidence>
<dbReference type="CDD" id="cd00433">
    <property type="entry name" value="Peptidase_M17"/>
    <property type="match status" value="1"/>
</dbReference>
<dbReference type="EMBL" id="BAAAET010000003">
    <property type="protein sequence ID" value="GAA0694329.1"/>
    <property type="molecule type" value="Genomic_DNA"/>
</dbReference>
<evidence type="ECO:0000256" key="3">
    <source>
        <dbReference type="ARBA" id="ARBA00009528"/>
    </source>
</evidence>
<keyword evidence="8" id="KW-0963">Cytoplasm</keyword>
<evidence type="ECO:0000313" key="11">
    <source>
        <dbReference type="Proteomes" id="UP001499915"/>
    </source>
</evidence>
<name>A0ABP3TA19_9GAMM</name>
<dbReference type="RefSeq" id="WP_343805911.1">
    <property type="nucleotide sequence ID" value="NZ_BAAAET010000003.1"/>
</dbReference>
<comment type="cofactor">
    <cofactor evidence="8">
        <name>Mn(2+)</name>
        <dbReference type="ChEBI" id="CHEBI:29035"/>
    </cofactor>
    <text evidence="8">Binds 2 manganese ions per subunit.</text>
</comment>
<feature type="binding site" evidence="8">
    <location>
        <position position="350"/>
    </location>
    <ligand>
        <name>Mn(2+)</name>
        <dbReference type="ChEBI" id="CHEBI:29035"/>
        <label>2</label>
    </ligand>
</feature>
<dbReference type="SUPFAM" id="SSF53187">
    <property type="entry name" value="Zn-dependent exopeptidases"/>
    <property type="match status" value="1"/>
</dbReference>
<feature type="binding site" evidence="8">
    <location>
        <position position="350"/>
    </location>
    <ligand>
        <name>Mn(2+)</name>
        <dbReference type="ChEBI" id="CHEBI:29035"/>
        <label>1</label>
    </ligand>
</feature>
<dbReference type="Gene3D" id="3.40.220.10">
    <property type="entry name" value="Leucine Aminopeptidase, subunit E, domain 1"/>
    <property type="match status" value="1"/>
</dbReference>
<dbReference type="Proteomes" id="UP001499915">
    <property type="component" value="Unassembled WGS sequence"/>
</dbReference>
<dbReference type="NCBIfam" id="NF002077">
    <property type="entry name" value="PRK00913.2-4"/>
    <property type="match status" value="1"/>
</dbReference>
<keyword evidence="6 8" id="KW-0378">Hydrolase</keyword>
<keyword evidence="11" id="KW-1185">Reference proteome</keyword>
<dbReference type="PRINTS" id="PR00481">
    <property type="entry name" value="LAMNOPPTDASE"/>
</dbReference>
<proteinExistence type="inferred from homology"/>
<protein>
    <recommendedName>
        <fullName evidence="8">Probable cytosol aminopeptidase</fullName>
        <ecNumber evidence="8">3.4.11.1</ecNumber>
    </recommendedName>
    <alternativeName>
        <fullName evidence="8">Leucine aminopeptidase</fullName>
        <shortName evidence="8">LAP</shortName>
        <ecNumber evidence="8">3.4.11.10</ecNumber>
    </alternativeName>
    <alternativeName>
        <fullName evidence="8">Leucyl aminopeptidase</fullName>
    </alternativeName>
</protein>
<keyword evidence="8" id="KW-0479">Metal-binding</keyword>
<reference evidence="11" key="1">
    <citation type="journal article" date="2019" name="Int. J. Syst. Evol. Microbiol.">
        <title>The Global Catalogue of Microorganisms (GCM) 10K type strain sequencing project: providing services to taxonomists for standard genome sequencing and annotation.</title>
        <authorList>
            <consortium name="The Broad Institute Genomics Platform"/>
            <consortium name="The Broad Institute Genome Sequencing Center for Infectious Disease"/>
            <person name="Wu L."/>
            <person name="Ma J."/>
        </authorList>
    </citation>
    <scope>NUCLEOTIDE SEQUENCE [LARGE SCALE GENOMIC DNA]</scope>
    <source>
        <strain evidence="11">JCM 15134</strain>
    </source>
</reference>
<comment type="similarity">
    <text evidence="3 8">Belongs to the peptidase M17 family.</text>
</comment>
<comment type="caution">
    <text evidence="10">The sequence shown here is derived from an EMBL/GenBank/DDBJ whole genome shotgun (WGS) entry which is preliminary data.</text>
</comment>
<dbReference type="InterPro" id="IPR043472">
    <property type="entry name" value="Macro_dom-like"/>
</dbReference>
<dbReference type="Pfam" id="PF00883">
    <property type="entry name" value="Peptidase_M17"/>
    <property type="match status" value="1"/>
</dbReference>
<feature type="active site" evidence="8">
    <location>
        <position position="352"/>
    </location>
</feature>
<feature type="binding site" evidence="8">
    <location>
        <position position="348"/>
    </location>
    <ligand>
        <name>Mn(2+)</name>
        <dbReference type="ChEBI" id="CHEBI:29035"/>
        <label>1</label>
    </ligand>
</feature>
<organism evidence="10 11">
    <name type="scientific">Marinobacterium maritimum</name>
    <dbReference type="NCBI Taxonomy" id="500162"/>
    <lineage>
        <taxon>Bacteria</taxon>
        <taxon>Pseudomonadati</taxon>
        <taxon>Pseudomonadota</taxon>
        <taxon>Gammaproteobacteria</taxon>
        <taxon>Oceanospirillales</taxon>
        <taxon>Oceanospirillaceae</taxon>
        <taxon>Marinobacterium</taxon>
    </lineage>
</organism>
<dbReference type="EC" id="3.4.11.10" evidence="8"/>
<feature type="domain" description="Cytosol aminopeptidase" evidence="9">
    <location>
        <begin position="346"/>
        <end position="353"/>
    </location>
</feature>
<dbReference type="Gene3D" id="3.40.630.10">
    <property type="entry name" value="Zn peptidases"/>
    <property type="match status" value="1"/>
</dbReference>
<feature type="binding site" evidence="8">
    <location>
        <position position="271"/>
    </location>
    <ligand>
        <name>Mn(2+)</name>
        <dbReference type="ChEBI" id="CHEBI:29035"/>
        <label>1</label>
    </ligand>
</feature>
<dbReference type="InterPro" id="IPR000819">
    <property type="entry name" value="Peptidase_M17_C"/>
</dbReference>
<accession>A0ABP3TA19</accession>
<keyword evidence="7 8" id="KW-0464">Manganese</keyword>
<dbReference type="NCBIfam" id="NF002074">
    <property type="entry name" value="PRK00913.1-4"/>
    <property type="match status" value="1"/>
</dbReference>
<comment type="function">
    <text evidence="8">Presumably involved in the processing and regular turnover of intracellular proteins. Catalyzes the removal of unsubstituted N-terminal amino acids from various peptides.</text>
</comment>
<comment type="subcellular location">
    <subcellularLocation>
        <location evidence="8">Cytoplasm</location>
    </subcellularLocation>
</comment>
<feature type="binding site" evidence="8">
    <location>
        <position position="289"/>
    </location>
    <ligand>
        <name>Mn(2+)</name>
        <dbReference type="ChEBI" id="CHEBI:29035"/>
        <label>2</label>
    </ligand>
</feature>
<feature type="binding site" evidence="8">
    <location>
        <position position="271"/>
    </location>
    <ligand>
        <name>Mn(2+)</name>
        <dbReference type="ChEBI" id="CHEBI:29035"/>
        <label>2</label>
    </ligand>
</feature>
<dbReference type="HAMAP" id="MF_00181">
    <property type="entry name" value="Cytosol_peptidase_M17"/>
    <property type="match status" value="1"/>
</dbReference>
<feature type="active site" evidence="8">
    <location>
        <position position="278"/>
    </location>
</feature>
<evidence type="ECO:0000256" key="6">
    <source>
        <dbReference type="ARBA" id="ARBA00022801"/>
    </source>
</evidence>
<keyword evidence="4 8" id="KW-0031">Aminopeptidase</keyword>
<evidence type="ECO:0000259" key="9">
    <source>
        <dbReference type="PROSITE" id="PS00631"/>
    </source>
</evidence>
<dbReference type="InterPro" id="IPR008283">
    <property type="entry name" value="Peptidase_M17_N"/>
</dbReference>
<sequence length="509" mass="54289">MDFEIINGSVETLETECIVVALDAEGKLCPSAAAVDKASGGYLTELVNSGDISGKAGEQLLLFKVPGVAAKRVLLVGLGTAKERKDRHYRKLLKGTVATLKKSSITSVVFAFDDCASYRDDVYRATRQLVEWVSAEFYQYDETKSKKAEPAKLETIQILLNEDDTELGEGALLDGVAIANGVDTARELGNLPGNICTPTYLADRAQALAEEFDDLNVKILDEDQMAELGMNSLLSVGRGSAQPSRLIVMEYNGGETGEKPHVLVGKGITFDTGGISLKPGAGMDEMKFDMCGAASVFGAMEAVAEMHLPLNVVGIVAAAENMPGSQATKPGDIVTTMSGQTVEILNTDAEGRLVLCDALTYAGKHYSPETIVDIATLTGACIIALGHHATGILANDEDLAGALLDAGDYASDRGWPLPLWDEFQEQLDSNFADIANIGGRPAGTITAACFLSRFAEEQRWAHLDIAGVAWNSNGKEKGATGRCVPMLSQYLLDLAEQVEVDGHDHDHEE</sequence>
<evidence type="ECO:0000256" key="8">
    <source>
        <dbReference type="HAMAP-Rule" id="MF_00181"/>
    </source>
</evidence>
<dbReference type="PROSITE" id="PS00631">
    <property type="entry name" value="CYTOSOL_AP"/>
    <property type="match status" value="1"/>
</dbReference>